<name>A0ABY8XU51_9PSEU</name>
<proteinExistence type="predicted"/>
<evidence type="ECO:0000313" key="2">
    <source>
        <dbReference type="Proteomes" id="UP001227101"/>
    </source>
</evidence>
<dbReference type="Proteomes" id="UP001227101">
    <property type="component" value="Chromosome"/>
</dbReference>
<organism evidence="1 2">
    <name type="scientific">Amycolatopsis nalaikhensis</name>
    <dbReference type="NCBI Taxonomy" id="715472"/>
    <lineage>
        <taxon>Bacteria</taxon>
        <taxon>Bacillati</taxon>
        <taxon>Actinomycetota</taxon>
        <taxon>Actinomycetes</taxon>
        <taxon>Pseudonocardiales</taxon>
        <taxon>Pseudonocardiaceae</taxon>
        <taxon>Amycolatopsis</taxon>
    </lineage>
</organism>
<evidence type="ECO:0008006" key="3">
    <source>
        <dbReference type="Google" id="ProtNLM"/>
    </source>
</evidence>
<gene>
    <name evidence="1" type="ORF">QP939_11105</name>
</gene>
<reference evidence="1 2" key="1">
    <citation type="submission" date="2023-06" db="EMBL/GenBank/DDBJ databases">
        <authorList>
            <person name="Oyuntsetseg B."/>
            <person name="Kim S.B."/>
        </authorList>
    </citation>
    <scope>NUCLEOTIDE SEQUENCE [LARGE SCALE GENOMIC DNA]</scope>
    <source>
        <strain evidence="1 2">2-2</strain>
    </source>
</reference>
<evidence type="ECO:0000313" key="1">
    <source>
        <dbReference type="EMBL" id="WIV59128.1"/>
    </source>
</evidence>
<protein>
    <recommendedName>
        <fullName evidence="3">Amidohydrolase</fullName>
    </recommendedName>
</protein>
<sequence length="85" mass="8599">MVSQGANVHAGAEFGIDAAMAGKMGSAKSLEAMERPYPELRKRGLRVLSGGDYGYPTTAEPGGQYSAGTDKATCISGGGTAGDDQ</sequence>
<keyword evidence="2" id="KW-1185">Reference proteome</keyword>
<accession>A0ABY8XU51</accession>
<dbReference type="RefSeq" id="WP_285456605.1">
    <property type="nucleotide sequence ID" value="NZ_CP127173.1"/>
</dbReference>
<dbReference type="EMBL" id="CP127173">
    <property type="protein sequence ID" value="WIV59128.1"/>
    <property type="molecule type" value="Genomic_DNA"/>
</dbReference>